<dbReference type="Gene3D" id="1.20.1270.180">
    <property type="match status" value="1"/>
</dbReference>
<feature type="chain" id="PRO_5047464747" evidence="1">
    <location>
        <begin position="29"/>
        <end position="286"/>
    </location>
</feature>
<protein>
    <submittedName>
        <fullName evidence="3">DUF1311 domain-containing protein</fullName>
    </submittedName>
</protein>
<proteinExistence type="predicted"/>
<evidence type="ECO:0000313" key="4">
    <source>
        <dbReference type="Proteomes" id="UP000735592"/>
    </source>
</evidence>
<evidence type="ECO:0000259" key="2">
    <source>
        <dbReference type="Pfam" id="PF07007"/>
    </source>
</evidence>
<organism evidence="3 4">
    <name type="scientific">Pseudoduganella danionis</name>
    <dbReference type="NCBI Taxonomy" id="1890295"/>
    <lineage>
        <taxon>Bacteria</taxon>
        <taxon>Pseudomonadati</taxon>
        <taxon>Pseudomonadota</taxon>
        <taxon>Betaproteobacteria</taxon>
        <taxon>Burkholderiales</taxon>
        <taxon>Oxalobacteraceae</taxon>
        <taxon>Telluria group</taxon>
        <taxon>Pseudoduganella</taxon>
    </lineage>
</organism>
<evidence type="ECO:0000256" key="1">
    <source>
        <dbReference type="SAM" id="SignalP"/>
    </source>
</evidence>
<reference evidence="3 4" key="1">
    <citation type="submission" date="2019-11" db="EMBL/GenBank/DDBJ databases">
        <title>Type strains purchased from KCTC, JCM and DSMZ.</title>
        <authorList>
            <person name="Lu H."/>
        </authorList>
    </citation>
    <scope>NUCLEOTIDE SEQUENCE [LARGE SCALE GENOMIC DNA]</scope>
    <source>
        <strain evidence="3 4">DSM 103461</strain>
    </source>
</reference>
<feature type="domain" description="Lysozyme inhibitor LprI-like N-terminal" evidence="2">
    <location>
        <begin position="193"/>
        <end position="254"/>
    </location>
</feature>
<dbReference type="InterPro" id="IPR052755">
    <property type="entry name" value="Lysozyme_Inhibitor_LprI"/>
</dbReference>
<dbReference type="InterPro" id="IPR009739">
    <property type="entry name" value="LprI-like_N"/>
</dbReference>
<dbReference type="PANTHER" id="PTHR37549:SF1">
    <property type="entry name" value="LIPOPROTEIN LPRI"/>
    <property type="match status" value="1"/>
</dbReference>
<keyword evidence="1" id="KW-0732">Signal</keyword>
<name>A0ABW9SJ47_9BURK</name>
<dbReference type="Pfam" id="PF07007">
    <property type="entry name" value="LprI"/>
    <property type="match status" value="1"/>
</dbReference>
<dbReference type="Proteomes" id="UP000735592">
    <property type="component" value="Unassembled WGS sequence"/>
</dbReference>
<accession>A0ABW9SJ47</accession>
<gene>
    <name evidence="3" type="ORF">GM655_00145</name>
</gene>
<keyword evidence="4" id="KW-1185">Reference proteome</keyword>
<feature type="signal peptide" evidence="1">
    <location>
        <begin position="1"/>
        <end position="28"/>
    </location>
</feature>
<dbReference type="PANTHER" id="PTHR37549">
    <property type="entry name" value="LIPOPROTEIN LPRI"/>
    <property type="match status" value="1"/>
</dbReference>
<dbReference type="EMBL" id="WNKW01000001">
    <property type="protein sequence ID" value="MTW31228.1"/>
    <property type="molecule type" value="Genomic_DNA"/>
</dbReference>
<comment type="caution">
    <text evidence="3">The sequence shown here is derived from an EMBL/GenBank/DDBJ whole genome shotgun (WGS) entry which is preliminary data.</text>
</comment>
<sequence>MLMKVYPLKIQAIASALVFLLISDSASAGPATSPTAWLLQYEGKSTNQLIWDKRFVALVNSRVPPALSDNVAMALGGPPDPVVVEDHRYVSMSACRPHSCTEKGFLWIDAETGMGIGAFHVPGTLRLASNSLSAANIPPQAKLALSSWIYEQSMSVEYIEFIDRSGAKVEMPPKSFSWKEKFQPPSTGPAFDCTMAQSKIEKTICADTGLAAQDLAVSELYHSIRLGSGTTGVQEELRSLQRKWLQQRDRECLNVDNLVDCLKDQYTAQYKRLNNWLPASAHRPQS</sequence>
<evidence type="ECO:0000313" key="3">
    <source>
        <dbReference type="EMBL" id="MTW31228.1"/>
    </source>
</evidence>